<accession>A0A8H5H8N0</accession>
<evidence type="ECO:0000256" key="1">
    <source>
        <dbReference type="ARBA" id="ARBA00022737"/>
    </source>
</evidence>
<protein>
    <recommendedName>
        <fullName evidence="3">NACHT domain-containing protein</fullName>
    </recommendedName>
</protein>
<feature type="compositionally biased region" description="Basic and acidic residues" evidence="2">
    <location>
        <begin position="123"/>
        <end position="136"/>
    </location>
</feature>
<proteinExistence type="predicted"/>
<dbReference type="InterPro" id="IPR027417">
    <property type="entry name" value="P-loop_NTPase"/>
</dbReference>
<dbReference type="PROSITE" id="PS50837">
    <property type="entry name" value="NACHT"/>
    <property type="match status" value="1"/>
</dbReference>
<dbReference type="PANTHER" id="PTHR10039:SF14">
    <property type="entry name" value="NACHT DOMAIN-CONTAINING PROTEIN"/>
    <property type="match status" value="1"/>
</dbReference>
<feature type="domain" description="NACHT" evidence="3">
    <location>
        <begin position="354"/>
        <end position="475"/>
    </location>
</feature>
<dbReference type="OrthoDB" id="4760524at2759"/>
<reference evidence="4 5" key="1">
    <citation type="journal article" date="2020" name="ISME J.">
        <title>Uncovering the hidden diversity of litter-decomposition mechanisms in mushroom-forming fungi.</title>
        <authorList>
            <person name="Floudas D."/>
            <person name="Bentzer J."/>
            <person name="Ahren D."/>
            <person name="Johansson T."/>
            <person name="Persson P."/>
            <person name="Tunlid A."/>
        </authorList>
    </citation>
    <scope>NUCLEOTIDE SEQUENCE [LARGE SCALE GENOMIC DNA]</scope>
    <source>
        <strain evidence="4 5">CBS 661.87</strain>
    </source>
</reference>
<dbReference type="InterPro" id="IPR056884">
    <property type="entry name" value="NPHP3-like_N"/>
</dbReference>
<dbReference type="EMBL" id="JAACJP010000018">
    <property type="protein sequence ID" value="KAF5378724.1"/>
    <property type="molecule type" value="Genomic_DNA"/>
</dbReference>
<evidence type="ECO:0000259" key="3">
    <source>
        <dbReference type="PROSITE" id="PS50837"/>
    </source>
</evidence>
<dbReference type="Gene3D" id="3.40.50.300">
    <property type="entry name" value="P-loop containing nucleotide triphosphate hydrolases"/>
    <property type="match status" value="1"/>
</dbReference>
<dbReference type="SUPFAM" id="SSF52540">
    <property type="entry name" value="P-loop containing nucleoside triphosphate hydrolases"/>
    <property type="match status" value="1"/>
</dbReference>
<feature type="compositionally biased region" description="Acidic residues" evidence="2">
    <location>
        <begin position="137"/>
        <end position="149"/>
    </location>
</feature>
<dbReference type="Proteomes" id="UP000565441">
    <property type="component" value="Unassembled WGS sequence"/>
</dbReference>
<dbReference type="AlphaFoldDB" id="A0A8H5H8N0"/>
<evidence type="ECO:0000256" key="2">
    <source>
        <dbReference type="SAM" id="MobiDB-lite"/>
    </source>
</evidence>
<gene>
    <name evidence="4" type="ORF">D9615_006875</name>
</gene>
<dbReference type="Pfam" id="PF24883">
    <property type="entry name" value="NPHP3_N"/>
    <property type="match status" value="1"/>
</dbReference>
<evidence type="ECO:0000313" key="5">
    <source>
        <dbReference type="Proteomes" id="UP000565441"/>
    </source>
</evidence>
<sequence length="1259" mass="143371">MAFANSRNIKIDNSKFTEIHGDYYDNVGSVSISKPEPSTLLASLSIIAYRLRSIGLVPLFNLTSPGAAFDSRERFPPAKCHPGTRTEILKAIRTWIVEGKPSIKGENEMQSQVVEVSSELEDQDRSEGGNEDRNEADSEDINESGDELGADSGSEHRTGTGDHGMAESGDEHSNEDVGCCPSVRAWSGKLVITQFVQDCAKRATHAASFFSRGRDSHKTQGIVNDEDSLRGLCSEVPSRHDPAGAGESTITQTTERGILAANFSFPRDQASRHSDEEHWSGSDDENSTRDMRSGSVGVRPVDELFGRQDRALGQDGPADASKSTTTPTTAEEDWWETDKQYGHGSMYDRGDRDRVLWLHGPAGAGKSAIAQTVAEACSKRGLLAASFFFSRGRPGRDSIDHLFVTIAYQLSISIPQFKPTLLRNLTDDLTILHKDITSQLNKLIIEPLRSDMSSSRTISQPQSPPYIVIIDGLDECTGTTSQNRILDHIHDIICHSDLPIRFLVVSRPEYNIQEAFDEPPLSQFSVKRISLYGAHKAYRDVRKYLLHEFERIYTSPMHRPWMDVPKPWPSIDIVDRLVEQSDGYFIYASTLVKFMDQEDVSPNAQLRIILTRSSESESSGPFGELDSLYRQILSVQRNTRLLKTILAAIFTDVPRDVIAGLFCLDPGQVSVVVRRLNAVLTLTRTRFGIISRMVFKPVHASYSDFIFDPARAGIFYIDPQSIRVQITRAMLDCMGRCAWTSEGSPLVVKPQPSLCEAAAVSPQSSSFDDKPRSPLFEAVRFAFEKWLHYFSRADEAHSDTLVQGITATDPQRWVPFPPEGQHPAWHDEAYDELKEICAWSLVKLGSPSWTVQIDSRLKQYLDTVRKVAFRRLLALLSPQDELIVYAFILIATPHDDAQWIHRFLRLEHPLSYRTLDIYEILSYLRSLEIIWAYLKNYLSSKDAPSELFLDFETSHTHLAHQCMTFLTEYVDQLLARAHQDLEDETPLLWGPRWLVKRYYKETKAQRYARRTWAKHLKRAKPGDEGLLEHLRTIDRRFFSDEEYFSGGIACLEGCKKVQDFPSSWPPDQRTRTYAQSVPFTGQYFNLANYEQTLTFTRMVPLFFIRNDVENAFKVISWLKKSSNTPQDLVERWERYHKDSRTRLEHKAREFLQGLEDFPTRGSYGRLYFESLYQKIVWNGFINYEATQFLAEILEEYERDYEAERSSDMSNDSLDNCKSSQLANIVFDLTWVHRRTQAHMSLQRNNVGTRGNEERSLTSP</sequence>
<organism evidence="4 5">
    <name type="scientific">Tricholomella constricta</name>
    <dbReference type="NCBI Taxonomy" id="117010"/>
    <lineage>
        <taxon>Eukaryota</taxon>
        <taxon>Fungi</taxon>
        <taxon>Dikarya</taxon>
        <taxon>Basidiomycota</taxon>
        <taxon>Agaricomycotina</taxon>
        <taxon>Agaricomycetes</taxon>
        <taxon>Agaricomycetidae</taxon>
        <taxon>Agaricales</taxon>
        <taxon>Tricholomatineae</taxon>
        <taxon>Lyophyllaceae</taxon>
        <taxon>Tricholomella</taxon>
    </lineage>
</organism>
<keyword evidence="1" id="KW-0677">Repeat</keyword>
<comment type="caution">
    <text evidence="4">The sequence shown here is derived from an EMBL/GenBank/DDBJ whole genome shotgun (WGS) entry which is preliminary data.</text>
</comment>
<dbReference type="InterPro" id="IPR007111">
    <property type="entry name" value="NACHT_NTPase"/>
</dbReference>
<evidence type="ECO:0000313" key="4">
    <source>
        <dbReference type="EMBL" id="KAF5378724.1"/>
    </source>
</evidence>
<name>A0A8H5H8N0_9AGAR</name>
<feature type="compositionally biased region" description="Basic and acidic residues" evidence="2">
    <location>
        <begin position="300"/>
        <end position="312"/>
    </location>
</feature>
<feature type="region of interest" description="Disordered" evidence="2">
    <location>
        <begin position="264"/>
        <end position="343"/>
    </location>
</feature>
<keyword evidence="5" id="KW-1185">Reference proteome</keyword>
<feature type="compositionally biased region" description="Basic and acidic residues" evidence="2">
    <location>
        <begin position="269"/>
        <end position="292"/>
    </location>
</feature>
<dbReference type="PANTHER" id="PTHR10039">
    <property type="entry name" value="AMELOGENIN"/>
    <property type="match status" value="1"/>
</dbReference>
<feature type="region of interest" description="Disordered" evidence="2">
    <location>
        <begin position="103"/>
        <end position="176"/>
    </location>
</feature>